<keyword evidence="5" id="KW-1185">Reference proteome</keyword>
<dbReference type="GO" id="GO:0016491">
    <property type="term" value="F:oxidoreductase activity"/>
    <property type="evidence" value="ECO:0007669"/>
    <property type="project" value="UniProtKB-KW"/>
</dbReference>
<keyword evidence="2" id="KW-0175">Coiled coil</keyword>
<evidence type="ECO:0000313" key="4">
    <source>
        <dbReference type="EMBL" id="KAH8101211.1"/>
    </source>
</evidence>
<dbReference type="InterPro" id="IPR023210">
    <property type="entry name" value="NADP_OxRdtase_dom"/>
</dbReference>
<evidence type="ECO:0000313" key="5">
    <source>
        <dbReference type="Proteomes" id="UP000813824"/>
    </source>
</evidence>
<sequence length="361" mass="39855">MSTTTNYPQVHLGGPDGPLVSAIGYGAMGIGSSTYGVADEAEALAALTRAADLGTTFWDTSDAYGASQAIIGKWFAQTGRRKEIFFATKFGAVDTRHPRGTPGFYKLNSKPSFIKMKIEESLKVCQTDYIDLYYQHRVDSEVPVEIVMETFRPYLENGTIRYVGLSECSIDVMKRAKAVPGVGEKLVAVQMEYNPFELELETTGFADVARELNISVVAYCPLGRGLMTGLYKSRADFEKTDIRQFLPRFSDENFASNITIVDKFKGVAAKHNATTGQVTLAWIMARQPGFISIPGTRKIERLEENAAAAFVKLDEEDMKELNGAVDAAETKGERFPPAYAAVMNRECIPLSEWKGEEGLWL</sequence>
<keyword evidence="1" id="KW-0560">Oxidoreductase</keyword>
<feature type="coiled-coil region" evidence="2">
    <location>
        <begin position="299"/>
        <end position="331"/>
    </location>
</feature>
<dbReference type="Pfam" id="PF00248">
    <property type="entry name" value="Aldo_ket_red"/>
    <property type="match status" value="1"/>
</dbReference>
<dbReference type="InterPro" id="IPR020471">
    <property type="entry name" value="AKR"/>
</dbReference>
<dbReference type="InterPro" id="IPR050791">
    <property type="entry name" value="Aldo-Keto_reductase"/>
</dbReference>
<feature type="domain" description="NADP-dependent oxidoreductase" evidence="3">
    <location>
        <begin position="23"/>
        <end position="324"/>
    </location>
</feature>
<dbReference type="PANTHER" id="PTHR43625">
    <property type="entry name" value="AFLATOXIN B1 ALDEHYDE REDUCTASE"/>
    <property type="match status" value="1"/>
</dbReference>
<evidence type="ECO:0000256" key="1">
    <source>
        <dbReference type="ARBA" id="ARBA00023002"/>
    </source>
</evidence>
<proteinExistence type="predicted"/>
<dbReference type="SUPFAM" id="SSF51430">
    <property type="entry name" value="NAD(P)-linked oxidoreductase"/>
    <property type="match status" value="1"/>
</dbReference>
<protein>
    <submittedName>
        <fullName evidence="4">NADP-dependent oxidoreductase domain-containing protein</fullName>
    </submittedName>
</protein>
<accession>A0A8K0UQU4</accession>
<dbReference type="InterPro" id="IPR036812">
    <property type="entry name" value="NAD(P)_OxRdtase_dom_sf"/>
</dbReference>
<dbReference type="AlphaFoldDB" id="A0A8K0UQU4"/>
<dbReference type="GO" id="GO:0005737">
    <property type="term" value="C:cytoplasm"/>
    <property type="evidence" value="ECO:0007669"/>
    <property type="project" value="TreeGrafter"/>
</dbReference>
<name>A0A8K0UQU4_9AGAR</name>
<dbReference type="Gene3D" id="3.20.20.100">
    <property type="entry name" value="NADP-dependent oxidoreductase domain"/>
    <property type="match status" value="1"/>
</dbReference>
<evidence type="ECO:0000256" key="2">
    <source>
        <dbReference type="SAM" id="Coils"/>
    </source>
</evidence>
<dbReference type="Proteomes" id="UP000813824">
    <property type="component" value="Unassembled WGS sequence"/>
</dbReference>
<reference evidence="4" key="1">
    <citation type="journal article" date="2021" name="New Phytol.">
        <title>Evolutionary innovations through gain and loss of genes in the ectomycorrhizal Boletales.</title>
        <authorList>
            <person name="Wu G."/>
            <person name="Miyauchi S."/>
            <person name="Morin E."/>
            <person name="Kuo A."/>
            <person name="Drula E."/>
            <person name="Varga T."/>
            <person name="Kohler A."/>
            <person name="Feng B."/>
            <person name="Cao Y."/>
            <person name="Lipzen A."/>
            <person name="Daum C."/>
            <person name="Hundley H."/>
            <person name="Pangilinan J."/>
            <person name="Johnson J."/>
            <person name="Barry K."/>
            <person name="LaButti K."/>
            <person name="Ng V."/>
            <person name="Ahrendt S."/>
            <person name="Min B."/>
            <person name="Choi I.G."/>
            <person name="Park H."/>
            <person name="Plett J.M."/>
            <person name="Magnuson J."/>
            <person name="Spatafora J.W."/>
            <person name="Nagy L.G."/>
            <person name="Henrissat B."/>
            <person name="Grigoriev I.V."/>
            <person name="Yang Z.L."/>
            <person name="Xu J."/>
            <person name="Martin F.M."/>
        </authorList>
    </citation>
    <scope>NUCLEOTIDE SEQUENCE</scope>
    <source>
        <strain evidence="4">KKN 215</strain>
    </source>
</reference>
<dbReference type="EMBL" id="JAEVFJ010000013">
    <property type="protein sequence ID" value="KAH8101211.1"/>
    <property type="molecule type" value="Genomic_DNA"/>
</dbReference>
<gene>
    <name evidence="4" type="ORF">BXZ70DRAFT_999994</name>
</gene>
<evidence type="ECO:0000259" key="3">
    <source>
        <dbReference type="Pfam" id="PF00248"/>
    </source>
</evidence>
<comment type="caution">
    <text evidence="4">The sequence shown here is derived from an EMBL/GenBank/DDBJ whole genome shotgun (WGS) entry which is preliminary data.</text>
</comment>
<organism evidence="4 5">
    <name type="scientific">Cristinia sonorae</name>
    <dbReference type="NCBI Taxonomy" id="1940300"/>
    <lineage>
        <taxon>Eukaryota</taxon>
        <taxon>Fungi</taxon>
        <taxon>Dikarya</taxon>
        <taxon>Basidiomycota</taxon>
        <taxon>Agaricomycotina</taxon>
        <taxon>Agaricomycetes</taxon>
        <taxon>Agaricomycetidae</taxon>
        <taxon>Agaricales</taxon>
        <taxon>Pleurotineae</taxon>
        <taxon>Stephanosporaceae</taxon>
        <taxon>Cristinia</taxon>
    </lineage>
</organism>
<dbReference type="PRINTS" id="PR00069">
    <property type="entry name" value="ALDKETRDTASE"/>
</dbReference>
<dbReference type="PANTHER" id="PTHR43625:SF40">
    <property type="entry name" value="ALDO-KETO REDUCTASE YAKC [NADP(+)]"/>
    <property type="match status" value="1"/>
</dbReference>
<dbReference type="OrthoDB" id="37537at2759"/>